<name>A0A699K1F9_TANCI</name>
<sequence length="157" mass="17133">MMHSLVRPSVSGPTIFKYCIEAIAMKILLILFKENGLRALLSPATSSAATLQFPLVSRHSALSFIYASASDVETLMDVDDSRILNGHAELLLPAAFDFSLGVNDTYAFYIEMTSKAFSDLDAVDLRIEDNLLNDSSATRTAHPFSQTGHAGNNEHHS</sequence>
<accession>A0A699K1F9</accession>
<feature type="compositionally biased region" description="Polar residues" evidence="1">
    <location>
        <begin position="138"/>
        <end position="150"/>
    </location>
</feature>
<proteinExistence type="predicted"/>
<comment type="caution">
    <text evidence="2">The sequence shown here is derived from an EMBL/GenBank/DDBJ whole genome shotgun (WGS) entry which is preliminary data.</text>
</comment>
<dbReference type="EMBL" id="BKCJ010471988">
    <property type="protein sequence ID" value="GFA70365.1"/>
    <property type="molecule type" value="Genomic_DNA"/>
</dbReference>
<feature type="region of interest" description="Disordered" evidence="1">
    <location>
        <begin position="138"/>
        <end position="157"/>
    </location>
</feature>
<reference evidence="2" key="1">
    <citation type="journal article" date="2019" name="Sci. Rep.">
        <title>Draft genome of Tanacetum cinerariifolium, the natural source of mosquito coil.</title>
        <authorList>
            <person name="Yamashiro T."/>
            <person name="Shiraishi A."/>
            <person name="Satake H."/>
            <person name="Nakayama K."/>
        </authorList>
    </citation>
    <scope>NUCLEOTIDE SEQUENCE</scope>
</reference>
<dbReference type="AlphaFoldDB" id="A0A699K1F9"/>
<protein>
    <submittedName>
        <fullName evidence="2">Uncharacterized protein</fullName>
    </submittedName>
</protein>
<evidence type="ECO:0000313" key="2">
    <source>
        <dbReference type="EMBL" id="GFA70365.1"/>
    </source>
</evidence>
<evidence type="ECO:0000256" key="1">
    <source>
        <dbReference type="SAM" id="MobiDB-lite"/>
    </source>
</evidence>
<gene>
    <name evidence="2" type="ORF">Tci_642337</name>
</gene>
<organism evidence="2">
    <name type="scientific">Tanacetum cinerariifolium</name>
    <name type="common">Dalmatian daisy</name>
    <name type="synonym">Chrysanthemum cinerariifolium</name>
    <dbReference type="NCBI Taxonomy" id="118510"/>
    <lineage>
        <taxon>Eukaryota</taxon>
        <taxon>Viridiplantae</taxon>
        <taxon>Streptophyta</taxon>
        <taxon>Embryophyta</taxon>
        <taxon>Tracheophyta</taxon>
        <taxon>Spermatophyta</taxon>
        <taxon>Magnoliopsida</taxon>
        <taxon>eudicotyledons</taxon>
        <taxon>Gunneridae</taxon>
        <taxon>Pentapetalae</taxon>
        <taxon>asterids</taxon>
        <taxon>campanulids</taxon>
        <taxon>Asterales</taxon>
        <taxon>Asteraceae</taxon>
        <taxon>Asteroideae</taxon>
        <taxon>Anthemideae</taxon>
        <taxon>Anthemidinae</taxon>
        <taxon>Tanacetum</taxon>
    </lineage>
</organism>